<reference evidence="9" key="1">
    <citation type="journal article" date="2019" name="Int. J. Syst. Evol. Microbiol.">
        <title>The Global Catalogue of Microorganisms (GCM) 10K type strain sequencing project: providing services to taxonomists for standard genome sequencing and annotation.</title>
        <authorList>
            <consortium name="The Broad Institute Genomics Platform"/>
            <consortium name="The Broad Institute Genome Sequencing Center for Infectious Disease"/>
            <person name="Wu L."/>
            <person name="Ma J."/>
        </authorList>
    </citation>
    <scope>NUCLEOTIDE SEQUENCE [LARGE SCALE GENOMIC DNA]</scope>
    <source>
        <strain evidence="9">NBRC 100033</strain>
    </source>
</reference>
<evidence type="ECO:0000256" key="2">
    <source>
        <dbReference type="ARBA" id="ARBA00022475"/>
    </source>
</evidence>
<feature type="transmembrane region" description="Helical" evidence="6">
    <location>
        <begin position="324"/>
        <end position="342"/>
    </location>
</feature>
<evidence type="ECO:0000256" key="6">
    <source>
        <dbReference type="SAM" id="Phobius"/>
    </source>
</evidence>
<dbReference type="InterPro" id="IPR035681">
    <property type="entry name" value="ComA-like_MBL"/>
</dbReference>
<feature type="transmembrane region" description="Helical" evidence="6">
    <location>
        <begin position="267"/>
        <end position="291"/>
    </location>
</feature>
<dbReference type="Pfam" id="PF00753">
    <property type="entry name" value="Lactamase_B"/>
    <property type="match status" value="1"/>
</dbReference>
<dbReference type="SUPFAM" id="SSF56281">
    <property type="entry name" value="Metallo-hydrolase/oxidoreductase"/>
    <property type="match status" value="1"/>
</dbReference>
<dbReference type="NCBIfam" id="TIGR00361">
    <property type="entry name" value="ComEC_Rec2"/>
    <property type="match status" value="1"/>
</dbReference>
<keyword evidence="3 6" id="KW-0812">Transmembrane</keyword>
<evidence type="ECO:0000256" key="5">
    <source>
        <dbReference type="ARBA" id="ARBA00023136"/>
    </source>
</evidence>
<feature type="transmembrane region" description="Helical" evidence="6">
    <location>
        <begin position="384"/>
        <end position="406"/>
    </location>
</feature>
<dbReference type="Gene3D" id="3.60.15.10">
    <property type="entry name" value="Ribonuclease Z/Hydroxyacylglutathione hydrolase-like"/>
    <property type="match status" value="1"/>
</dbReference>
<dbReference type="NCBIfam" id="TIGR00360">
    <property type="entry name" value="ComEC_N-term"/>
    <property type="match status" value="1"/>
</dbReference>
<proteinExistence type="predicted"/>
<accession>A0ABQ5ZWY3</accession>
<protein>
    <submittedName>
        <fullName evidence="8">DNA internalization-related competence protein ComEC/Rec2</fullName>
    </submittedName>
</protein>
<feature type="transmembrane region" description="Helical" evidence="6">
    <location>
        <begin position="298"/>
        <end position="318"/>
    </location>
</feature>
<evidence type="ECO:0000259" key="7">
    <source>
        <dbReference type="SMART" id="SM00849"/>
    </source>
</evidence>
<feature type="transmembrane region" description="Helical" evidence="6">
    <location>
        <begin position="226"/>
        <end position="247"/>
    </location>
</feature>
<dbReference type="InterPro" id="IPR036866">
    <property type="entry name" value="RibonucZ/Hydroxyglut_hydro"/>
</dbReference>
<keyword evidence="9" id="KW-1185">Reference proteome</keyword>
<dbReference type="PANTHER" id="PTHR30619">
    <property type="entry name" value="DNA INTERNALIZATION/COMPETENCE PROTEIN COMEC/REC2"/>
    <property type="match status" value="1"/>
</dbReference>
<feature type="transmembrane region" description="Helical" evidence="6">
    <location>
        <begin position="447"/>
        <end position="476"/>
    </location>
</feature>
<evidence type="ECO:0000313" key="9">
    <source>
        <dbReference type="Proteomes" id="UP001156682"/>
    </source>
</evidence>
<dbReference type="InterPro" id="IPR052159">
    <property type="entry name" value="Competence_DNA_uptake"/>
</dbReference>
<feature type="domain" description="Metallo-beta-lactamase" evidence="7">
    <location>
        <begin position="497"/>
        <end position="669"/>
    </location>
</feature>
<dbReference type="InterPro" id="IPR004477">
    <property type="entry name" value="ComEC_N"/>
</dbReference>
<comment type="subcellular location">
    <subcellularLocation>
        <location evidence="1">Cell membrane</location>
        <topology evidence="1">Multi-pass membrane protein</topology>
    </subcellularLocation>
</comment>
<name>A0ABQ5ZWY3_9GAMM</name>
<dbReference type="InterPro" id="IPR004797">
    <property type="entry name" value="Competence_ComEC/Rec2"/>
</dbReference>
<dbReference type="PANTHER" id="PTHR30619:SF1">
    <property type="entry name" value="RECOMBINATION PROTEIN 2"/>
    <property type="match status" value="1"/>
</dbReference>
<gene>
    <name evidence="8" type="ORF">GCM10007878_21280</name>
</gene>
<dbReference type="InterPro" id="IPR001279">
    <property type="entry name" value="Metallo-B-lactamas"/>
</dbReference>
<keyword evidence="4 6" id="KW-1133">Transmembrane helix</keyword>
<feature type="transmembrane region" description="Helical" evidence="6">
    <location>
        <begin position="354"/>
        <end position="372"/>
    </location>
</feature>
<dbReference type="SMART" id="SM00849">
    <property type="entry name" value="Lactamase_B"/>
    <property type="match status" value="1"/>
</dbReference>
<keyword evidence="2" id="KW-1003">Cell membrane</keyword>
<keyword evidence="5 6" id="KW-0472">Membrane</keyword>
<evidence type="ECO:0000256" key="3">
    <source>
        <dbReference type="ARBA" id="ARBA00022692"/>
    </source>
</evidence>
<dbReference type="Pfam" id="PF03772">
    <property type="entry name" value="Competence"/>
    <property type="match status" value="1"/>
</dbReference>
<evidence type="ECO:0000313" key="8">
    <source>
        <dbReference type="EMBL" id="GLR64690.1"/>
    </source>
</evidence>
<evidence type="ECO:0000256" key="4">
    <source>
        <dbReference type="ARBA" id="ARBA00022989"/>
    </source>
</evidence>
<dbReference type="CDD" id="cd07731">
    <property type="entry name" value="ComA-like_MBL-fold"/>
    <property type="match status" value="1"/>
</dbReference>
<feature type="transmembrane region" description="Helical" evidence="6">
    <location>
        <begin position="49"/>
        <end position="68"/>
    </location>
</feature>
<organism evidence="8 9">
    <name type="scientific">Marinospirillum insulare</name>
    <dbReference type="NCBI Taxonomy" id="217169"/>
    <lineage>
        <taxon>Bacteria</taxon>
        <taxon>Pseudomonadati</taxon>
        <taxon>Pseudomonadota</taxon>
        <taxon>Gammaproteobacteria</taxon>
        <taxon>Oceanospirillales</taxon>
        <taxon>Oceanospirillaceae</taxon>
        <taxon>Marinospirillum</taxon>
    </lineage>
</organism>
<dbReference type="RefSeq" id="WP_027851158.1">
    <property type="nucleotide sequence ID" value="NZ_BSOR01000037.1"/>
</dbReference>
<sequence length="754" mass="82668">MKLIAYKFSLLAAGLLVGILSSVYFSDWPPVEALLLLLLASFSLLKRQHFFSGALLFGFCWLLIFLAWQMQAAPSTTQAANDNSPLLGKISPSYGNAIQLHTTRLNWYAKTSEGKDQALPQQGETWQLEARLRPLRSLQNFGQADSTGRKLAAGQVAGGYIPRKAQVKRLKQASPLNQWRNQLINQIEEQSTEVQRGWRFLVALGLGAKQLLTQEDWQLLQKTGTLHLWIVSGLHLGLLAGLVLWLANKYHWPQALALPLAAALALGYAQLAGWGLAAERAALMLLLGLLIISGWRKLGVWLAFSLALIILLLANPLIVLSKGFWLSFGAVAILIGGFYGRVNQQGLSSSPLMVLFKVQVLLLLAFTPLLIWQGAWFNLASLPINLVLVPLVGLVLLPGSLLALMLQALGMELPLNILASLFNLVALGLEAAAKLNYFTSQQLQNPAYLWLGLLALLPPGIAIRHFAWLGLVLAFLPSKPATSNPEQWEVKVLDVGQGTAVLVESAGEKLLYDTGRGFSSGWAAVLPALEPWLTPSQAPQGLNQVVISHDDQDHSGGLPAIKKRWQVQQEYSAQQANCYAGQSWQLGALEVMALWPPQPPLNKSKTRADNEDSCVLLIKAPEHQGKLTSLLLTGDAGLAEEAFFSQALAQLLTNQQGEQQPLTLLITGHHGSKTSTGLPLLQATKPQYAIHTNGWRNSYGHPHLSVVQRLREFNAQQLSTAAHGAIHFEINKGEVKMQYKNQKPPLWHWLGYKP</sequence>
<dbReference type="Proteomes" id="UP001156682">
    <property type="component" value="Unassembled WGS sequence"/>
</dbReference>
<evidence type="ECO:0000256" key="1">
    <source>
        <dbReference type="ARBA" id="ARBA00004651"/>
    </source>
</evidence>
<dbReference type="EMBL" id="BSOR01000037">
    <property type="protein sequence ID" value="GLR64690.1"/>
    <property type="molecule type" value="Genomic_DNA"/>
</dbReference>
<comment type="caution">
    <text evidence="8">The sequence shown here is derived from an EMBL/GenBank/DDBJ whole genome shotgun (WGS) entry which is preliminary data.</text>
</comment>